<reference evidence="2 3" key="1">
    <citation type="submission" date="2018-06" db="EMBL/GenBank/DDBJ databases">
        <title>Genomic Encyclopedia of Type Strains, Phase III (KMG-III): the genomes of soil and plant-associated and newly described type strains.</title>
        <authorList>
            <person name="Whitman W."/>
        </authorList>
    </citation>
    <scope>NUCLEOTIDE SEQUENCE [LARGE SCALE GENOMIC DNA]</scope>
    <source>
        <strain evidence="2 3">CECT 9025</strain>
    </source>
</reference>
<dbReference type="Pfam" id="PF04854">
    <property type="entry name" value="DUF624"/>
    <property type="match status" value="1"/>
</dbReference>
<evidence type="ECO:0000313" key="2">
    <source>
        <dbReference type="EMBL" id="PYE86264.1"/>
    </source>
</evidence>
<sequence length="210" mass="22344">MPLLMATCRREAGELLTLNALILLASLPVVTIPAAQAAGLRITLRMLDDAPIYLWRDFWRAFRSCFLLATTFGVVAACAALAAGWTSWIYAQMAGQHVLYVVPFVIAASVALLVCAVAAQGFVLIAADTEARPHLLRRAVFATLARPLPILSGLTALAALWLSVAILYPVSVLLPATVAFSFGSLIAAFAMRPVAETCTAGNRASTEEEN</sequence>
<feature type="transmembrane region" description="Helical" evidence="1">
    <location>
        <begin position="174"/>
        <end position="195"/>
    </location>
</feature>
<keyword evidence="1" id="KW-0812">Transmembrane</keyword>
<protein>
    <submittedName>
        <fullName evidence="2">Uncharacterized protein DUF624</fullName>
    </submittedName>
</protein>
<dbReference type="AlphaFoldDB" id="A0A318T703"/>
<keyword evidence="3" id="KW-1185">Reference proteome</keyword>
<gene>
    <name evidence="2" type="ORF">DFP88_101943</name>
</gene>
<feature type="transmembrane region" description="Helical" evidence="1">
    <location>
        <begin position="20"/>
        <end position="44"/>
    </location>
</feature>
<feature type="transmembrane region" description="Helical" evidence="1">
    <location>
        <begin position="97"/>
        <end position="127"/>
    </location>
</feature>
<name>A0A318T703_9RHOB</name>
<proteinExistence type="predicted"/>
<evidence type="ECO:0000313" key="3">
    <source>
        <dbReference type="Proteomes" id="UP000248311"/>
    </source>
</evidence>
<comment type="caution">
    <text evidence="2">The sequence shown here is derived from an EMBL/GenBank/DDBJ whole genome shotgun (WGS) entry which is preliminary data.</text>
</comment>
<accession>A0A318T703</accession>
<feature type="transmembrane region" description="Helical" evidence="1">
    <location>
        <begin position="65"/>
        <end position="91"/>
    </location>
</feature>
<organism evidence="2 3">
    <name type="scientific">Pseudoroseicyclus aestuarii</name>
    <dbReference type="NCBI Taxonomy" id="1795041"/>
    <lineage>
        <taxon>Bacteria</taxon>
        <taxon>Pseudomonadati</taxon>
        <taxon>Pseudomonadota</taxon>
        <taxon>Alphaproteobacteria</taxon>
        <taxon>Rhodobacterales</taxon>
        <taxon>Paracoccaceae</taxon>
        <taxon>Pseudoroseicyclus</taxon>
    </lineage>
</organism>
<dbReference type="EMBL" id="QJTE01000001">
    <property type="protein sequence ID" value="PYE86264.1"/>
    <property type="molecule type" value="Genomic_DNA"/>
</dbReference>
<evidence type="ECO:0000256" key="1">
    <source>
        <dbReference type="SAM" id="Phobius"/>
    </source>
</evidence>
<keyword evidence="1" id="KW-0472">Membrane</keyword>
<feature type="transmembrane region" description="Helical" evidence="1">
    <location>
        <begin position="148"/>
        <end position="168"/>
    </location>
</feature>
<keyword evidence="1" id="KW-1133">Transmembrane helix</keyword>
<dbReference type="InterPro" id="IPR006938">
    <property type="entry name" value="DUF624"/>
</dbReference>
<dbReference type="Proteomes" id="UP000248311">
    <property type="component" value="Unassembled WGS sequence"/>
</dbReference>